<protein>
    <submittedName>
        <fullName evidence="9">Branched-chain amino acid ABC transporter permease</fullName>
    </submittedName>
</protein>
<dbReference type="AlphaFoldDB" id="A0A402AZJ3"/>
<feature type="transmembrane region" description="Helical" evidence="8">
    <location>
        <begin position="161"/>
        <end position="181"/>
    </location>
</feature>
<feature type="transmembrane region" description="Helical" evidence="8">
    <location>
        <begin position="101"/>
        <end position="121"/>
    </location>
</feature>
<evidence type="ECO:0000256" key="4">
    <source>
        <dbReference type="ARBA" id="ARBA00022475"/>
    </source>
</evidence>
<keyword evidence="3" id="KW-0813">Transport</keyword>
<reference evidence="10" key="1">
    <citation type="submission" date="2018-12" db="EMBL/GenBank/DDBJ databases">
        <title>Tengunoibacter tsumagoiensis gen. nov., sp. nov., Dictyobacter kobayashii sp. nov., D. alpinus sp. nov., and D. joshuensis sp. nov. and description of Dictyobacteraceae fam. nov. within the order Ktedonobacterales isolated from Tengu-no-mugimeshi.</title>
        <authorList>
            <person name="Wang C.M."/>
            <person name="Zheng Y."/>
            <person name="Sakai Y."/>
            <person name="Toyoda A."/>
            <person name="Minakuchi Y."/>
            <person name="Abe K."/>
            <person name="Yokota A."/>
            <person name="Yabe S."/>
        </authorList>
    </citation>
    <scope>NUCLEOTIDE SEQUENCE [LARGE SCALE GENOMIC DNA]</scope>
    <source>
        <strain evidence="10">Uno11</strain>
    </source>
</reference>
<keyword evidence="7 8" id="KW-0472">Membrane</keyword>
<accession>A0A402AZJ3</accession>
<dbReference type="PANTHER" id="PTHR34979">
    <property type="entry name" value="INNER MEMBRANE PROTEIN YGAZ"/>
    <property type="match status" value="1"/>
</dbReference>
<evidence type="ECO:0000256" key="3">
    <source>
        <dbReference type="ARBA" id="ARBA00022448"/>
    </source>
</evidence>
<dbReference type="GO" id="GO:0005886">
    <property type="term" value="C:plasma membrane"/>
    <property type="evidence" value="ECO:0007669"/>
    <property type="project" value="UniProtKB-SubCell"/>
</dbReference>
<dbReference type="EMBL" id="BIFS01000002">
    <property type="protein sequence ID" value="GCE24485.1"/>
    <property type="molecule type" value="Genomic_DNA"/>
</dbReference>
<feature type="transmembrane region" description="Helical" evidence="8">
    <location>
        <begin position="16"/>
        <end position="36"/>
    </location>
</feature>
<name>A0A402AZJ3_9CHLR</name>
<dbReference type="RefSeq" id="WP_126557678.1">
    <property type="nucleotide sequence ID" value="NZ_BIFS01000002.1"/>
</dbReference>
<organism evidence="9 10">
    <name type="scientific">Dictyobacter kobayashii</name>
    <dbReference type="NCBI Taxonomy" id="2014872"/>
    <lineage>
        <taxon>Bacteria</taxon>
        <taxon>Bacillati</taxon>
        <taxon>Chloroflexota</taxon>
        <taxon>Ktedonobacteria</taxon>
        <taxon>Ktedonobacterales</taxon>
        <taxon>Dictyobacteraceae</taxon>
        <taxon>Dictyobacter</taxon>
    </lineage>
</organism>
<keyword evidence="5 8" id="KW-0812">Transmembrane</keyword>
<evidence type="ECO:0000256" key="1">
    <source>
        <dbReference type="ARBA" id="ARBA00004651"/>
    </source>
</evidence>
<keyword evidence="4" id="KW-1003">Cell membrane</keyword>
<evidence type="ECO:0000313" key="9">
    <source>
        <dbReference type="EMBL" id="GCE24485.1"/>
    </source>
</evidence>
<keyword evidence="6 8" id="KW-1133">Transmembrane helix</keyword>
<evidence type="ECO:0000313" key="10">
    <source>
        <dbReference type="Proteomes" id="UP000287188"/>
    </source>
</evidence>
<dbReference type="PANTHER" id="PTHR34979:SF1">
    <property type="entry name" value="INNER MEMBRANE PROTEIN YGAZ"/>
    <property type="match status" value="1"/>
</dbReference>
<proteinExistence type="inferred from homology"/>
<evidence type="ECO:0000256" key="2">
    <source>
        <dbReference type="ARBA" id="ARBA00010735"/>
    </source>
</evidence>
<evidence type="ECO:0000256" key="6">
    <source>
        <dbReference type="ARBA" id="ARBA00022989"/>
    </source>
</evidence>
<dbReference type="InterPro" id="IPR011606">
    <property type="entry name" value="Brnchd-chn_aa_trnsp_permease"/>
</dbReference>
<keyword evidence="10" id="KW-1185">Reference proteome</keyword>
<feature type="transmembrane region" description="Helical" evidence="8">
    <location>
        <begin position="48"/>
        <end position="81"/>
    </location>
</feature>
<dbReference type="Proteomes" id="UP000287188">
    <property type="component" value="Unassembled WGS sequence"/>
</dbReference>
<evidence type="ECO:0000256" key="7">
    <source>
        <dbReference type="ARBA" id="ARBA00023136"/>
    </source>
</evidence>
<evidence type="ECO:0000256" key="5">
    <source>
        <dbReference type="ARBA" id="ARBA00022692"/>
    </source>
</evidence>
<dbReference type="Pfam" id="PF03591">
    <property type="entry name" value="AzlC"/>
    <property type="match status" value="1"/>
</dbReference>
<comment type="subcellular location">
    <subcellularLocation>
        <location evidence="1">Cell membrane</location>
        <topology evidence="1">Multi-pass membrane protein</topology>
    </subcellularLocation>
</comment>
<sequence length="232" mass="24648">MKAPHSEFLHGIRDELPILLGVLPFGMIYGVSAISAGIPASIAQAMSFIVFAGSAQFVIAQLIAVGTPALVVILTAFIVNIRHMLYSASVSAYTRKLHPLWKWLLAYLLTDEAYAVTILHYQKPGDDGKKHRYFLGAGLALWTTWQLSTAAGIFLGGHIPANWSLDFTSTLTFIALVVPALKDRMSTAAALASGLAALLVIALPLKLGIAVAALVGIAVGLILELKKTTSLS</sequence>
<evidence type="ECO:0000256" key="8">
    <source>
        <dbReference type="SAM" id="Phobius"/>
    </source>
</evidence>
<feature type="transmembrane region" description="Helical" evidence="8">
    <location>
        <begin position="193"/>
        <end position="223"/>
    </location>
</feature>
<gene>
    <name evidence="9" type="ORF">KDK_82850</name>
</gene>
<dbReference type="OrthoDB" id="3177005at2"/>
<feature type="transmembrane region" description="Helical" evidence="8">
    <location>
        <begin position="133"/>
        <end position="155"/>
    </location>
</feature>
<comment type="caution">
    <text evidence="9">The sequence shown here is derived from an EMBL/GenBank/DDBJ whole genome shotgun (WGS) entry which is preliminary data.</text>
</comment>
<comment type="similarity">
    <text evidence="2">Belongs to the AzlC family.</text>
</comment>
<dbReference type="GO" id="GO:1903785">
    <property type="term" value="P:L-valine transmembrane transport"/>
    <property type="evidence" value="ECO:0007669"/>
    <property type="project" value="TreeGrafter"/>
</dbReference>